<dbReference type="Gene3D" id="6.10.340.10">
    <property type="match status" value="1"/>
</dbReference>
<sequence length="465" mass="52943">MRYKLINFNHLTVRTFSVFWFSFLTLVAMLVALPYFDTRTYSALNESEIAFYQKKLVESIRSNKIKAIISGVPVLPSDRFDAARPVLIDTKTHQIMGALNSEKLDLIRFAENTDSFSPPKRKNFRDLQIAGPFPLYVDEAEDPYSLFFLSYVDSQQEILRYMLDNPWLLLGLALLITTPLLWWFTYTIVKPITRLQKAANNVAAGNFKVDPQLAASGPAEFREVGSSFNKMSAAIDNLISNHHNLLSSISHELKTPLTRLQLSAALIRHQVGETESVQRIEKEIGRMDKMISELLLLSRQQMDSRIQHEIFSIDQIWLDVVKDAQFEAKHRGIRFNLSIQIEQPGQLPIYGNLDLLQSATENIVRNALKYTKDAIALKIFLQEDEKNEYLRIRVDDNGAGLDPSEFENIFKPFYRVDETRTRSTGGTGLGLAIVANVINEHQGKVWAEQSPLGGLAVIIQLPLWQ</sequence>
<proteinExistence type="predicted"/>
<evidence type="ECO:0000256" key="5">
    <source>
        <dbReference type="ARBA" id="ARBA00022553"/>
    </source>
</evidence>
<keyword evidence="8" id="KW-0547">Nucleotide-binding</keyword>
<gene>
    <name evidence="17" type="primary">cpxA</name>
    <name evidence="17" type="ORF">NCTC13335_00934</name>
</gene>
<dbReference type="SUPFAM" id="SSF158472">
    <property type="entry name" value="HAMP domain-like"/>
    <property type="match status" value="1"/>
</dbReference>
<evidence type="ECO:0000256" key="7">
    <source>
        <dbReference type="ARBA" id="ARBA00022692"/>
    </source>
</evidence>
<dbReference type="InterPro" id="IPR005467">
    <property type="entry name" value="His_kinase_dom"/>
</dbReference>
<dbReference type="RefSeq" id="WP_115002994.1">
    <property type="nucleotide sequence ID" value="NZ_CAUUFB010000002.1"/>
</dbReference>
<evidence type="ECO:0000256" key="3">
    <source>
        <dbReference type="ARBA" id="ARBA00012438"/>
    </source>
</evidence>
<dbReference type="PANTHER" id="PTHR45528:SF1">
    <property type="entry name" value="SENSOR HISTIDINE KINASE CPXA"/>
    <property type="match status" value="1"/>
</dbReference>
<dbReference type="InterPro" id="IPR050398">
    <property type="entry name" value="HssS/ArlS-like"/>
</dbReference>
<accession>A0A377IZK9</accession>
<evidence type="ECO:0000256" key="10">
    <source>
        <dbReference type="ARBA" id="ARBA00022840"/>
    </source>
</evidence>
<dbReference type="Gene3D" id="1.10.287.130">
    <property type="match status" value="1"/>
</dbReference>
<dbReference type="InterPro" id="IPR003660">
    <property type="entry name" value="HAMP_dom"/>
</dbReference>
<keyword evidence="6 17" id="KW-0808">Transferase</keyword>
<keyword evidence="12" id="KW-0902">Two-component regulatory system</keyword>
<organism evidence="17 18">
    <name type="scientific">Haemophilus pittmaniae</name>
    <dbReference type="NCBI Taxonomy" id="249188"/>
    <lineage>
        <taxon>Bacteria</taxon>
        <taxon>Pseudomonadati</taxon>
        <taxon>Pseudomonadota</taxon>
        <taxon>Gammaproteobacteria</taxon>
        <taxon>Pasteurellales</taxon>
        <taxon>Pasteurellaceae</taxon>
        <taxon>Haemophilus</taxon>
    </lineage>
</organism>
<dbReference type="AlphaFoldDB" id="A0A377IZK9"/>
<dbReference type="Proteomes" id="UP000255264">
    <property type="component" value="Unassembled WGS sequence"/>
</dbReference>
<dbReference type="NCBIfam" id="NF007007">
    <property type="entry name" value="PRK09470.1"/>
    <property type="match status" value="1"/>
</dbReference>
<dbReference type="EC" id="2.7.13.3" evidence="3"/>
<dbReference type="Pfam" id="PF00512">
    <property type="entry name" value="HisKA"/>
    <property type="match status" value="1"/>
</dbReference>
<keyword evidence="13 14" id="KW-0472">Membrane</keyword>
<evidence type="ECO:0000313" key="18">
    <source>
        <dbReference type="Proteomes" id="UP000255264"/>
    </source>
</evidence>
<dbReference type="SMART" id="SM00388">
    <property type="entry name" value="HisKA"/>
    <property type="match status" value="1"/>
</dbReference>
<evidence type="ECO:0000256" key="4">
    <source>
        <dbReference type="ARBA" id="ARBA00022475"/>
    </source>
</evidence>
<keyword evidence="18" id="KW-1185">Reference proteome</keyword>
<dbReference type="InterPro" id="IPR004358">
    <property type="entry name" value="Sig_transdc_His_kin-like_C"/>
</dbReference>
<dbReference type="SMART" id="SM00387">
    <property type="entry name" value="HATPase_c"/>
    <property type="match status" value="1"/>
</dbReference>
<dbReference type="InterPro" id="IPR036890">
    <property type="entry name" value="HATPase_C_sf"/>
</dbReference>
<dbReference type="GO" id="GO:0005886">
    <property type="term" value="C:plasma membrane"/>
    <property type="evidence" value="ECO:0007669"/>
    <property type="project" value="UniProtKB-SubCell"/>
</dbReference>
<keyword evidence="10" id="KW-0067">ATP-binding</keyword>
<evidence type="ECO:0000259" key="15">
    <source>
        <dbReference type="PROSITE" id="PS50109"/>
    </source>
</evidence>
<keyword evidence="4" id="KW-1003">Cell membrane</keyword>
<reference evidence="17 18" key="1">
    <citation type="submission" date="2018-06" db="EMBL/GenBank/DDBJ databases">
        <authorList>
            <consortium name="Pathogen Informatics"/>
            <person name="Doyle S."/>
        </authorList>
    </citation>
    <scope>NUCLEOTIDE SEQUENCE [LARGE SCALE GENOMIC DNA]</scope>
    <source>
        <strain evidence="17 18">NCTC13335</strain>
    </source>
</reference>
<dbReference type="CDD" id="cd00082">
    <property type="entry name" value="HisKA"/>
    <property type="match status" value="1"/>
</dbReference>
<name>A0A377IZK9_9PAST</name>
<keyword evidence="5" id="KW-0597">Phosphoprotein</keyword>
<dbReference type="Pfam" id="PF02518">
    <property type="entry name" value="HATPase_c"/>
    <property type="match status" value="1"/>
</dbReference>
<evidence type="ECO:0000256" key="14">
    <source>
        <dbReference type="SAM" id="Phobius"/>
    </source>
</evidence>
<evidence type="ECO:0000256" key="2">
    <source>
        <dbReference type="ARBA" id="ARBA00004651"/>
    </source>
</evidence>
<dbReference type="GO" id="GO:0000155">
    <property type="term" value="F:phosphorelay sensor kinase activity"/>
    <property type="evidence" value="ECO:0007669"/>
    <property type="project" value="InterPro"/>
</dbReference>
<feature type="domain" description="Histidine kinase" evidence="15">
    <location>
        <begin position="248"/>
        <end position="465"/>
    </location>
</feature>
<evidence type="ECO:0000256" key="12">
    <source>
        <dbReference type="ARBA" id="ARBA00023012"/>
    </source>
</evidence>
<dbReference type="PROSITE" id="PS50885">
    <property type="entry name" value="HAMP"/>
    <property type="match status" value="1"/>
</dbReference>
<comment type="subcellular location">
    <subcellularLocation>
        <location evidence="2">Cell membrane</location>
        <topology evidence="2">Multi-pass membrane protein</topology>
    </subcellularLocation>
</comment>
<evidence type="ECO:0000256" key="13">
    <source>
        <dbReference type="ARBA" id="ARBA00023136"/>
    </source>
</evidence>
<dbReference type="GO" id="GO:0005524">
    <property type="term" value="F:ATP binding"/>
    <property type="evidence" value="ECO:0007669"/>
    <property type="project" value="UniProtKB-KW"/>
</dbReference>
<dbReference type="SUPFAM" id="SSF55874">
    <property type="entry name" value="ATPase domain of HSP90 chaperone/DNA topoisomerase II/histidine kinase"/>
    <property type="match status" value="1"/>
</dbReference>
<evidence type="ECO:0000313" key="17">
    <source>
        <dbReference type="EMBL" id="STO93070.1"/>
    </source>
</evidence>
<dbReference type="OrthoDB" id="9804645at2"/>
<evidence type="ECO:0000256" key="11">
    <source>
        <dbReference type="ARBA" id="ARBA00022989"/>
    </source>
</evidence>
<dbReference type="InterPro" id="IPR036097">
    <property type="entry name" value="HisK_dim/P_sf"/>
</dbReference>
<dbReference type="PANTHER" id="PTHR45528">
    <property type="entry name" value="SENSOR HISTIDINE KINASE CPXA"/>
    <property type="match status" value="1"/>
</dbReference>
<feature type="transmembrane region" description="Helical" evidence="14">
    <location>
        <begin position="167"/>
        <end position="189"/>
    </location>
</feature>
<dbReference type="PRINTS" id="PR00344">
    <property type="entry name" value="BCTRLSENSOR"/>
</dbReference>
<dbReference type="Gene3D" id="3.30.565.10">
    <property type="entry name" value="Histidine kinase-like ATPase, C-terminal domain"/>
    <property type="match status" value="1"/>
</dbReference>
<dbReference type="SMART" id="SM00304">
    <property type="entry name" value="HAMP"/>
    <property type="match status" value="1"/>
</dbReference>
<dbReference type="PROSITE" id="PS50109">
    <property type="entry name" value="HIS_KIN"/>
    <property type="match status" value="1"/>
</dbReference>
<dbReference type="SUPFAM" id="SSF47384">
    <property type="entry name" value="Homodimeric domain of signal transducing histidine kinase"/>
    <property type="match status" value="1"/>
</dbReference>
<dbReference type="Pfam" id="PF00672">
    <property type="entry name" value="HAMP"/>
    <property type="match status" value="1"/>
</dbReference>
<dbReference type="FunFam" id="3.30.565.10:FF:000011">
    <property type="entry name" value="Sensor histidine kinase CpxA"/>
    <property type="match status" value="1"/>
</dbReference>
<dbReference type="EMBL" id="UGHS01000004">
    <property type="protein sequence ID" value="STO93070.1"/>
    <property type="molecule type" value="Genomic_DNA"/>
</dbReference>
<protein>
    <recommendedName>
        <fullName evidence="3">histidine kinase</fullName>
        <ecNumber evidence="3">2.7.13.3</ecNumber>
    </recommendedName>
</protein>
<evidence type="ECO:0000256" key="9">
    <source>
        <dbReference type="ARBA" id="ARBA00022777"/>
    </source>
</evidence>
<dbReference type="InterPro" id="IPR003661">
    <property type="entry name" value="HisK_dim/P_dom"/>
</dbReference>
<comment type="catalytic activity">
    <reaction evidence="1">
        <text>ATP + protein L-histidine = ADP + protein N-phospho-L-histidine.</text>
        <dbReference type="EC" id="2.7.13.3"/>
    </reaction>
</comment>
<dbReference type="InterPro" id="IPR058125">
    <property type="entry name" value="CpxA"/>
</dbReference>
<feature type="domain" description="HAMP" evidence="16">
    <location>
        <begin position="186"/>
        <end position="240"/>
    </location>
</feature>
<evidence type="ECO:0000256" key="8">
    <source>
        <dbReference type="ARBA" id="ARBA00022741"/>
    </source>
</evidence>
<keyword evidence="9" id="KW-0418">Kinase</keyword>
<dbReference type="CDD" id="cd06225">
    <property type="entry name" value="HAMP"/>
    <property type="match status" value="1"/>
</dbReference>
<evidence type="ECO:0000256" key="1">
    <source>
        <dbReference type="ARBA" id="ARBA00000085"/>
    </source>
</evidence>
<keyword evidence="7 14" id="KW-0812">Transmembrane</keyword>
<keyword evidence="11 14" id="KW-1133">Transmembrane helix</keyword>
<dbReference type="InterPro" id="IPR003594">
    <property type="entry name" value="HATPase_dom"/>
</dbReference>
<evidence type="ECO:0000259" key="16">
    <source>
        <dbReference type="PROSITE" id="PS50885"/>
    </source>
</evidence>
<feature type="transmembrane region" description="Helical" evidence="14">
    <location>
        <begin position="12"/>
        <end position="36"/>
    </location>
</feature>
<evidence type="ECO:0000256" key="6">
    <source>
        <dbReference type="ARBA" id="ARBA00022679"/>
    </source>
</evidence>